<dbReference type="InterPro" id="IPR005079">
    <property type="entry name" value="Peptidase_C45_hydrolase"/>
</dbReference>
<evidence type="ECO:0000259" key="1">
    <source>
        <dbReference type="Pfam" id="PF03417"/>
    </source>
</evidence>
<feature type="domain" description="Peptidase C45 hydrolase" evidence="1">
    <location>
        <begin position="107"/>
        <end position="321"/>
    </location>
</feature>
<dbReference type="Proteomes" id="UP000015503">
    <property type="component" value="Chromosome"/>
</dbReference>
<dbReference type="NCBIfam" id="NF040521">
    <property type="entry name" value="C45_proenzyme"/>
    <property type="match status" value="1"/>
</dbReference>
<keyword evidence="3" id="KW-1185">Reference proteome</keyword>
<proteinExistence type="predicted"/>
<dbReference type="RefSeq" id="WP_016491452.1">
    <property type="nucleotide sequence ID" value="NC_021499.1"/>
</dbReference>
<evidence type="ECO:0000313" key="2">
    <source>
        <dbReference type="EMBL" id="BAN47250.1"/>
    </source>
</evidence>
<dbReference type="PANTHER" id="PTHR34180">
    <property type="entry name" value="PEPTIDASE C45"/>
    <property type="match status" value="1"/>
</dbReference>
<gene>
    <name evidence="2" type="ORF">PCA10_15180</name>
</gene>
<dbReference type="KEGG" id="pre:PCA10_15180"/>
<accession>S6AGM7</accession>
<dbReference type="eggNOG" id="ENOG502Z98E">
    <property type="taxonomic scope" value="Bacteria"/>
</dbReference>
<sequence length="344" mass="36292">MAFTHLQLGGSAYEIGRGLGQFGRDAVHEHLRPLALWRRLASLAGSEAARRMRSAVEQRFPRYWQELEGLAAGLELPLDEVFLWNCRGDFVQSQSVDGCTTVLGPTANGTLIAHNEDGLPQLRGHCALVSVTPEQGLDFTSFAYPGSIPGHTFAVNRKGLVVTVNNIRPSAIPAGLPRQVLGRASLDAESIDEAVDILSSAGRGGAFHHALGQTGSTRLVSFEGTSQGASVVEVARPFGHSNHLVHPALGDIAQRITGSSGARQACVDQKLAGLGETLDGAAALAILRDTSGGELPVYRCAADDPDDENTLATALFLIGADGVDWAVYTEADTRMATFSGRVSG</sequence>
<dbReference type="Gene3D" id="3.60.60.10">
    <property type="entry name" value="Penicillin V Acylase, Chain A"/>
    <property type="match status" value="1"/>
</dbReference>
<reference evidence="2" key="1">
    <citation type="journal article" date="2013" name="Genome Announc.">
        <title>Complete Genome Sequence of the Carbazole Degrader Pseudomonas resinovorans Strain CA10 (NBRC 106553).</title>
        <authorList>
            <person name="Shintani M."/>
            <person name="Hosoyama A."/>
            <person name="Ohji S."/>
            <person name="Tsuchikane K."/>
            <person name="Takarada H."/>
            <person name="Yamazoe A."/>
            <person name="Fujita N."/>
            <person name="Nojiri H."/>
        </authorList>
    </citation>
    <scope>NUCLEOTIDE SEQUENCE [LARGE SCALE GENOMIC DNA]</scope>
    <source>
        <strain evidence="2">NBRC 106553</strain>
    </source>
</reference>
<dbReference type="STRING" id="1245471.PCA10_15180"/>
<name>S6AGM7_METRE</name>
<dbReference type="HOGENOM" id="CLU_070782_0_0_6"/>
<dbReference type="EMBL" id="AP013068">
    <property type="protein sequence ID" value="BAN47250.1"/>
    <property type="molecule type" value="Genomic_DNA"/>
</dbReference>
<evidence type="ECO:0000313" key="3">
    <source>
        <dbReference type="Proteomes" id="UP000015503"/>
    </source>
</evidence>
<protein>
    <recommendedName>
        <fullName evidence="1">Peptidase C45 hydrolase domain-containing protein</fullName>
    </recommendedName>
</protein>
<dbReference type="InterPro" id="IPR047801">
    <property type="entry name" value="Peptidase_C45"/>
</dbReference>
<dbReference type="OrthoDB" id="6793339at2"/>
<dbReference type="PANTHER" id="PTHR34180:SF1">
    <property type="entry name" value="BETA-ALANYL-DOPAMINE_CARCININE HYDROLASE"/>
    <property type="match status" value="1"/>
</dbReference>
<dbReference type="PATRIC" id="fig|1245471.3.peg.1540"/>
<organism evidence="2 3">
    <name type="scientific">Metapseudomonas resinovorans NBRC 106553</name>
    <dbReference type="NCBI Taxonomy" id="1245471"/>
    <lineage>
        <taxon>Bacteria</taxon>
        <taxon>Pseudomonadati</taxon>
        <taxon>Pseudomonadota</taxon>
        <taxon>Gammaproteobacteria</taxon>
        <taxon>Pseudomonadales</taxon>
        <taxon>Pseudomonadaceae</taxon>
        <taxon>Metapseudomonas</taxon>
    </lineage>
</organism>
<dbReference type="Pfam" id="PF03417">
    <property type="entry name" value="AAT"/>
    <property type="match status" value="1"/>
</dbReference>
<dbReference type="AlphaFoldDB" id="S6AGM7"/>
<dbReference type="InterPro" id="IPR047794">
    <property type="entry name" value="C45_proenzyme-like"/>
</dbReference>